<dbReference type="Proteomes" id="UP000760407">
    <property type="component" value="Unassembled WGS sequence"/>
</dbReference>
<feature type="transmembrane region" description="Helical" evidence="1">
    <location>
        <begin position="53"/>
        <end position="76"/>
    </location>
</feature>
<dbReference type="RefSeq" id="WP_200167006.1">
    <property type="nucleotide sequence ID" value="NZ_JACTSG010000005.1"/>
</dbReference>
<proteinExistence type="predicted"/>
<keyword evidence="1" id="KW-1133">Transmembrane helix</keyword>
<keyword evidence="3" id="KW-1185">Reference proteome</keyword>
<reference evidence="2 3" key="1">
    <citation type="submission" date="2020-08" db="EMBL/GenBank/DDBJ databases">
        <title>Comparative genomics of Francisella species.</title>
        <authorList>
            <person name="Sahl J."/>
            <person name="Sjodin A."/>
            <person name="Wagner D."/>
            <person name="Forsman M."/>
        </authorList>
    </citation>
    <scope>NUCLEOTIDE SEQUENCE [LARGE SCALE GENOMIC DNA]</scope>
    <source>
        <strain evidence="2 3">F1093</strain>
    </source>
</reference>
<keyword evidence="1" id="KW-0812">Transmembrane</keyword>
<evidence type="ECO:0000313" key="2">
    <source>
        <dbReference type="EMBL" id="MBK2302786.1"/>
    </source>
</evidence>
<dbReference type="EMBL" id="JACTSG010000005">
    <property type="protein sequence ID" value="MBK2302786.1"/>
    <property type="molecule type" value="Genomic_DNA"/>
</dbReference>
<evidence type="ECO:0000256" key="1">
    <source>
        <dbReference type="SAM" id="Phobius"/>
    </source>
</evidence>
<organism evidence="2 3">
    <name type="scientific">Francisella philomiragia</name>
    <dbReference type="NCBI Taxonomy" id="28110"/>
    <lineage>
        <taxon>Bacteria</taxon>
        <taxon>Pseudomonadati</taxon>
        <taxon>Pseudomonadota</taxon>
        <taxon>Gammaproteobacteria</taxon>
        <taxon>Thiotrichales</taxon>
        <taxon>Francisellaceae</taxon>
        <taxon>Francisella</taxon>
    </lineage>
</organism>
<evidence type="ECO:0000313" key="3">
    <source>
        <dbReference type="Proteomes" id="UP000760407"/>
    </source>
</evidence>
<sequence length="144" mass="16737">MSNNDQDIKQGLKDASNRADETKNINSDRRLKNLFNSINLYSIDNWLVAVKTVLNTFMSIVFIFALIYLICCYQIKPLYNLLDEIQKYVLGINIYDHFRGMNNPNFTVNTQNLKALIILLTVRLTILSGSITLLLFLMRRKKKD</sequence>
<gene>
    <name evidence="2" type="ORF">IBE52_07645</name>
</gene>
<protein>
    <submittedName>
        <fullName evidence="2">Uncharacterized protein</fullName>
    </submittedName>
</protein>
<accession>A0ABS1GD64</accession>
<keyword evidence="1" id="KW-0472">Membrane</keyword>
<name>A0ABS1GD64_9GAMM</name>
<feature type="transmembrane region" description="Helical" evidence="1">
    <location>
        <begin position="115"/>
        <end position="138"/>
    </location>
</feature>
<comment type="caution">
    <text evidence="2">The sequence shown here is derived from an EMBL/GenBank/DDBJ whole genome shotgun (WGS) entry which is preliminary data.</text>
</comment>